<dbReference type="EMBL" id="JAGIOI010000001">
    <property type="protein sequence ID" value="MBP2413751.1"/>
    <property type="molecule type" value="Genomic_DNA"/>
</dbReference>
<accession>A0ABS4YYD0</accession>
<keyword evidence="2" id="KW-1185">Reference proteome</keyword>
<sequence length="49" mass="5226">MVLVKQGEITGVDMVALGCEFVSGGGAFYCDGYCTQVFACWPALLCDAW</sequence>
<gene>
    <name evidence="1" type="ORF">JOF48_002550</name>
</gene>
<reference evidence="1 2" key="1">
    <citation type="submission" date="2021-03" db="EMBL/GenBank/DDBJ databases">
        <title>Sequencing the genomes of 1000 actinobacteria strains.</title>
        <authorList>
            <person name="Klenk H.-P."/>
        </authorList>
    </citation>
    <scope>NUCLEOTIDE SEQUENCE [LARGE SCALE GENOMIC DNA]</scope>
    <source>
        <strain evidence="1 2">DSM 16005</strain>
    </source>
</reference>
<name>A0ABS4YYD0_9MICC</name>
<evidence type="ECO:0000313" key="1">
    <source>
        <dbReference type="EMBL" id="MBP2413751.1"/>
    </source>
</evidence>
<evidence type="ECO:0000313" key="2">
    <source>
        <dbReference type="Proteomes" id="UP000711614"/>
    </source>
</evidence>
<dbReference type="Proteomes" id="UP000711614">
    <property type="component" value="Unassembled WGS sequence"/>
</dbReference>
<proteinExistence type="predicted"/>
<protein>
    <submittedName>
        <fullName evidence="1">Uncharacterized protein</fullName>
    </submittedName>
</protein>
<comment type="caution">
    <text evidence="1">The sequence shown here is derived from an EMBL/GenBank/DDBJ whole genome shotgun (WGS) entry which is preliminary data.</text>
</comment>
<organism evidence="1 2">
    <name type="scientific">Arthrobacter stackebrandtii</name>
    <dbReference type="NCBI Taxonomy" id="272161"/>
    <lineage>
        <taxon>Bacteria</taxon>
        <taxon>Bacillati</taxon>
        <taxon>Actinomycetota</taxon>
        <taxon>Actinomycetes</taxon>
        <taxon>Micrococcales</taxon>
        <taxon>Micrococcaceae</taxon>
        <taxon>Arthrobacter</taxon>
    </lineage>
</organism>